<dbReference type="EMBL" id="BX284605">
    <property type="protein sequence ID" value="CAB05645.2"/>
    <property type="molecule type" value="Genomic_DNA"/>
</dbReference>
<dbReference type="PaxDb" id="6239-W06G6.1"/>
<keyword evidence="1" id="KW-0472">Membrane</keyword>
<dbReference type="RefSeq" id="NP_507205.2">
    <property type="nucleotide sequence ID" value="NM_074804.3"/>
</dbReference>
<dbReference type="InterPro" id="IPR006621">
    <property type="entry name" value="Nose-resist-to-fluoxetine_N"/>
</dbReference>
<dbReference type="KEGG" id="cel:CELE_W06G6.1"/>
<feature type="transmembrane region" description="Helical" evidence="1">
    <location>
        <begin position="586"/>
        <end position="602"/>
    </location>
</feature>
<dbReference type="GeneID" id="189254"/>
<dbReference type="OrthoDB" id="207378at2759"/>
<dbReference type="Proteomes" id="UP000001940">
    <property type="component" value="Chromosome V"/>
</dbReference>
<dbReference type="WormBase" id="W06G6.1">
    <property type="protein sequence ID" value="CE41592"/>
    <property type="gene ID" value="WBGene00012308"/>
    <property type="gene designation" value="oac-53"/>
</dbReference>
<dbReference type="SMART" id="SM00703">
    <property type="entry name" value="NRF"/>
    <property type="match status" value="1"/>
</dbReference>
<reference evidence="4 5" key="1">
    <citation type="journal article" date="1998" name="Science">
        <title>Genome sequence of the nematode C. elegans: a platform for investigating biology.</title>
        <authorList>
            <consortium name="The C. elegans sequencing consortium"/>
            <person name="Sulson J.E."/>
            <person name="Waterston R."/>
        </authorList>
    </citation>
    <scope>NUCLEOTIDE SEQUENCE [LARGE SCALE GENOMIC DNA]</scope>
    <source>
        <strain evidence="4 5">Bristol N2</strain>
    </source>
</reference>
<feature type="transmembrane region" description="Helical" evidence="1">
    <location>
        <begin position="253"/>
        <end position="271"/>
    </location>
</feature>
<evidence type="ECO:0000313" key="6">
    <source>
        <dbReference type="WormBase" id="W06G6.1"/>
    </source>
</evidence>
<dbReference type="OMA" id="WPANQGI"/>
<dbReference type="AGR" id="WB:WBGene00012308"/>
<feature type="transmembrane region" description="Helical" evidence="1">
    <location>
        <begin position="181"/>
        <end position="202"/>
    </location>
</feature>
<feature type="chain" id="PRO_5012452245" evidence="2">
    <location>
        <begin position="16"/>
        <end position="704"/>
    </location>
</feature>
<dbReference type="InParanoid" id="G5EEY0"/>
<dbReference type="FunCoup" id="G5EEY0">
    <property type="interactions" value="11"/>
</dbReference>
<feature type="transmembrane region" description="Helical" evidence="1">
    <location>
        <begin position="405"/>
        <end position="426"/>
    </location>
</feature>
<dbReference type="Bgee" id="WBGene00012308">
    <property type="expression patterns" value="Expressed in multicellular organism and 1 other cell type or tissue"/>
</dbReference>
<dbReference type="PhylomeDB" id="G5EEY0"/>
<accession>G5EEY0</accession>
<dbReference type="InterPro" id="IPR052728">
    <property type="entry name" value="O2_lipid_transport_reg"/>
</dbReference>
<feature type="signal peptide" evidence="2">
    <location>
        <begin position="1"/>
        <end position="15"/>
    </location>
</feature>
<keyword evidence="1" id="KW-1133">Transmembrane helix</keyword>
<feature type="transmembrane region" description="Helical" evidence="1">
    <location>
        <begin position="433"/>
        <end position="453"/>
    </location>
</feature>
<feature type="transmembrane region" description="Helical" evidence="1">
    <location>
        <begin position="345"/>
        <end position="366"/>
    </location>
</feature>
<evidence type="ECO:0000256" key="2">
    <source>
        <dbReference type="SAM" id="SignalP"/>
    </source>
</evidence>
<evidence type="ECO:0000313" key="5">
    <source>
        <dbReference type="Proteomes" id="UP000001940"/>
    </source>
</evidence>
<feature type="transmembrane region" description="Helical" evidence="1">
    <location>
        <begin position="291"/>
        <end position="315"/>
    </location>
</feature>
<dbReference type="InterPro" id="IPR002656">
    <property type="entry name" value="Acyl_transf_3_dom"/>
</dbReference>
<feature type="transmembrane region" description="Helical" evidence="1">
    <location>
        <begin position="507"/>
        <end position="530"/>
    </location>
</feature>
<organism evidence="4 5">
    <name type="scientific">Caenorhabditis elegans</name>
    <dbReference type="NCBI Taxonomy" id="6239"/>
    <lineage>
        <taxon>Eukaryota</taxon>
        <taxon>Metazoa</taxon>
        <taxon>Ecdysozoa</taxon>
        <taxon>Nematoda</taxon>
        <taxon>Chromadorea</taxon>
        <taxon>Rhabditida</taxon>
        <taxon>Rhabditina</taxon>
        <taxon>Rhabditomorpha</taxon>
        <taxon>Rhabditoidea</taxon>
        <taxon>Rhabditidae</taxon>
        <taxon>Peloderinae</taxon>
        <taxon>Caenorhabditis</taxon>
    </lineage>
</organism>
<name>G5EEY0_CAEEL</name>
<evidence type="ECO:0000259" key="3">
    <source>
        <dbReference type="SMART" id="SM00703"/>
    </source>
</evidence>
<feature type="transmembrane region" description="Helical" evidence="1">
    <location>
        <begin position="550"/>
        <end position="574"/>
    </location>
</feature>
<dbReference type="AlphaFoldDB" id="G5EEY0"/>
<dbReference type="GO" id="GO:0016747">
    <property type="term" value="F:acyltransferase activity, transferring groups other than amino-acyl groups"/>
    <property type="evidence" value="ECO:0007669"/>
    <property type="project" value="InterPro"/>
</dbReference>
<dbReference type="eggNOG" id="KOG3700">
    <property type="taxonomic scope" value="Eukaryota"/>
</dbReference>
<gene>
    <name evidence="4 6" type="primary">oac-53</name>
    <name evidence="4" type="ORF">CELE_W06G6.1</name>
    <name evidence="6" type="ORF">W06G6.1</name>
</gene>
<proteinExistence type="predicted"/>
<keyword evidence="5" id="KW-1185">Reference proteome</keyword>
<keyword evidence="1" id="KW-0812">Transmembrane</keyword>
<dbReference type="HOGENOM" id="CLU_007874_3_2_1"/>
<dbReference type="CTD" id="189254"/>
<evidence type="ECO:0000256" key="1">
    <source>
        <dbReference type="SAM" id="Phobius"/>
    </source>
</evidence>
<evidence type="ECO:0000313" key="4">
    <source>
        <dbReference type="EMBL" id="CAB05645.2"/>
    </source>
</evidence>
<feature type="transmembrane region" description="Helical" evidence="1">
    <location>
        <begin position="614"/>
        <end position="640"/>
    </location>
</feature>
<feature type="transmembrane region" description="Helical" evidence="1">
    <location>
        <begin position="477"/>
        <end position="495"/>
    </location>
</feature>
<dbReference type="Pfam" id="PF01757">
    <property type="entry name" value="Acyl_transf_3"/>
    <property type="match status" value="1"/>
</dbReference>
<keyword evidence="2" id="KW-0732">Signal</keyword>
<dbReference type="PANTHER" id="PTHR11161">
    <property type="entry name" value="O-ACYLTRANSFERASE"/>
    <property type="match status" value="1"/>
</dbReference>
<sequence length="704" mass="80745">MIFILLWTFCTVISAQTNWKDLIIPKIPHLNYTGVSEQCTKDTKLWLSSLETFVATSTQCMAPGGKCDTKKLEENMFAVQQLDSFGRLFEPGLLELLDTFEGNYQECERISGIKYDTNYCYMGLIPKIKLPFSSLPYRSAVCMPRSCQHLDLPKLYNQLGSKLFTARFAKCVHQDIEKDSAFWGFTIFMGIMISIAILATSVDYLRETTYNIPSDKETNLYLKFLLAFSFWTNAGQILSVKEQKPGFIKSLDCIRAFSISWVIAGHSLLFFEFNETLIPISNVPKLIWNHLFLNATVSVDTFFLMSGIVVAYLFFKQRPKSSTIKSPLTWILFYLHRYLRLTPPYMIFVGFFVVYGPYIQGPYAAWMWNALASMSNYCRTNWWRNLIYINNFDTNQKTTCYPVSWYLAVDTQLYLVAPIFLVALYFSFAAGAVSIVAGCVGSIVTTYILYGVYDTMSADDYHSDPDGHYTNMIYNRPWIRCTPYLLGLLTGYIIANYGKRQIRFNRAISITCWVVAFGIGFACLFANYDYDKGSYWSPFVKGTFNNFSRLGWSVAVAWVIVANHFGWGGPINAFMSHPIWQPFGKLSYCAYIVHWMALYYFLNVGDRPLQFFNIWQVYCYYAIPATILSYFFAFFWSCLFEVSTLKLEKMLIEAILRIGATTSDSRPKPVPISGGLTKAEDDLKKTNGSWDIEIEPVEPVVLKC</sequence>
<dbReference type="PANTHER" id="PTHR11161:SF0">
    <property type="entry name" value="O-ACYLTRANSFERASE LIKE PROTEIN"/>
    <property type="match status" value="1"/>
</dbReference>
<feature type="domain" description="Nose resistant-to-fluoxetine protein N-terminal" evidence="3">
    <location>
        <begin position="36"/>
        <end position="173"/>
    </location>
</feature>
<protein>
    <submittedName>
        <fullName evidence="4">Nose resistant-to-fluoxetine protein N-terminal domain-containing protein</fullName>
    </submittedName>
</protein>